<protein>
    <submittedName>
        <fullName evidence="2">Type III effector protein</fullName>
    </submittedName>
</protein>
<feature type="compositionally biased region" description="Pro residues" evidence="1">
    <location>
        <begin position="1"/>
        <end position="10"/>
    </location>
</feature>
<proteinExistence type="predicted"/>
<keyword evidence="2" id="KW-0614">Plasmid</keyword>
<keyword evidence="3" id="KW-1185">Reference proteome</keyword>
<feature type="compositionally biased region" description="Polar residues" evidence="1">
    <location>
        <begin position="25"/>
        <end position="35"/>
    </location>
</feature>
<feature type="region of interest" description="Disordered" evidence="1">
    <location>
        <begin position="1"/>
        <end position="83"/>
    </location>
</feature>
<evidence type="ECO:0000313" key="3">
    <source>
        <dbReference type="Proteomes" id="UP000677898"/>
    </source>
</evidence>
<sequence length="876" mass="93769">MKISRPPSPSSPASSSPAAPGPSGVQAQAEPSGSQRPVDGGPLASLAHLSQTRRSALKRPAGDDGAGGSSAPAPKKRRLSVSFDVPVSDGAGVRRQVVRRPMADRRQVIINRRIAVNQGAFLNRTLASKQPIVRLLQGELGAEIARHLPPEDQHRLEAMVPRPGDKRSEHARLLPPQLGGVYLNSDEEALAYALSEADAHGVPFSADVLLDRAGWLLQAGTRAAATPGVVPTDPLRDAMDEAEARLMQTFDRAGPRAQAEAVRNLIASCAYAGTLDDALRFAQAALSPQCFRTLPPGEQPGALAALAEHLDNTEEMEWGRTEAVADEEMRLEREEELDDLHLDGMSSTMPLLLDAARRIGTMPSGAACLLARSVVSLLDRQLPDVATQQAALDLLDTQLPYLQGDDRSAALAHLATIFACFEQPQDQRRALNMLLRRPPGTPPSDDKLSHLNAAAQVTVTHAVFRQLTDVADDGVRNEALALLDNQLGLDRLGRFPSEALQSLLSDAAMLNVPAGSRQPLLALVERTLDALPGERIVQPMRQLLLRAFQPPAENLPEPEQQAWAGFNQQMRQAWLRLLPRVPAVQRADLLAFAAAVDPEMLPVALSRLAAVAPETHRAMLAGIGEPQREAFANAIVHAWMLAPEAAYEVLHQTLSAQPPAQQATAAASLAATFAWAASAAAGMPHEAVSSAMEAAATRVLSAMPSDQLVPALAACIRRDEFPLLPAAASLYLRNLGLADEGRALAALTDTLSAEAPPTRALAFAFVTARLAACVADRADGFARLARQLPPNAAHTWAQQLQAELDEALRLQLASGPRPEMLHTRVERIDAEMRNVPDLRLVTDPGPDLAPVDTHNQYVTARAMIDALHAYLAGGRV</sequence>
<evidence type="ECO:0000256" key="1">
    <source>
        <dbReference type="SAM" id="MobiDB-lite"/>
    </source>
</evidence>
<evidence type="ECO:0000313" key="2">
    <source>
        <dbReference type="EMBL" id="QUP56633.1"/>
    </source>
</evidence>
<reference evidence="2 3" key="1">
    <citation type="journal article" date="2021" name="Phytopathology">
        <title>Complete genome sequence of Ralstonia syzygii subsp. indonesiensis strain LLRS-1, isolated from wilted tobacco in China.</title>
        <authorList>
            <person name="Lu C.H."/>
            <person name="Li J.Y."/>
            <person name="Mi M.G."/>
            <person name="Lin Z.L."/>
            <person name="Jiang N."/>
            <person name="Gai X."/>
            <person name="Ma J.H."/>
            <person name="Lei L.P."/>
            <person name="Xia Z.Y."/>
        </authorList>
    </citation>
    <scope>NUCLEOTIDE SEQUENCE [LARGE SCALE GENOMIC DNA]</scope>
    <source>
        <strain evidence="2 3">LLRS-1</strain>
    </source>
</reference>
<geneLocation type="plasmid" evidence="2 3">
    <name>pLLRS-1</name>
</geneLocation>
<accession>A0ABX7ZMR4</accession>
<dbReference type="Proteomes" id="UP000677898">
    <property type="component" value="Plasmid pLLRS-1"/>
</dbReference>
<gene>
    <name evidence="2" type="ORF">GO998_23585</name>
</gene>
<dbReference type="EMBL" id="CP046730">
    <property type="protein sequence ID" value="QUP56633.1"/>
    <property type="molecule type" value="Genomic_DNA"/>
</dbReference>
<feature type="compositionally biased region" description="Low complexity" evidence="1">
    <location>
        <begin position="11"/>
        <end position="24"/>
    </location>
</feature>
<name>A0ABX7ZMR4_9RALS</name>
<organism evidence="2 3">
    <name type="scientific">Ralstonia syzygii</name>
    <dbReference type="NCBI Taxonomy" id="28097"/>
    <lineage>
        <taxon>Bacteria</taxon>
        <taxon>Pseudomonadati</taxon>
        <taxon>Pseudomonadota</taxon>
        <taxon>Betaproteobacteria</taxon>
        <taxon>Burkholderiales</taxon>
        <taxon>Burkholderiaceae</taxon>
        <taxon>Ralstonia</taxon>
        <taxon>Ralstonia solanacearum species complex</taxon>
    </lineage>
</organism>